<comment type="caution">
    <text evidence="1">The sequence shown here is derived from an EMBL/GenBank/DDBJ whole genome shotgun (WGS) entry which is preliminary data.</text>
</comment>
<gene>
    <name evidence="1" type="ORF">DUNSADRAFT_6900</name>
</gene>
<accession>A0ABQ7GMD3</accession>
<protein>
    <submittedName>
        <fullName evidence="1">Uncharacterized protein</fullName>
    </submittedName>
</protein>
<dbReference type="Gene3D" id="1.25.70.10">
    <property type="entry name" value="Transcription termination factor 3, mitochondrial"/>
    <property type="match status" value="1"/>
</dbReference>
<evidence type="ECO:0000313" key="2">
    <source>
        <dbReference type="Proteomes" id="UP000815325"/>
    </source>
</evidence>
<sequence>MDSQQAHWRYIKQRQQRSAQVAHRALSVKRCTRGARGSGSEEAHEAKSAFLGVGYLAGDVLESWSVRLGLEQQEVAELVAEQPALLEMSPNTVKARLESLAALLGVPLQIATALVRRHPALACAPPNATISRFKNASMALGISMQTAGTLLAKAPALLCCTAGMPGELNKDLQPHVDDVSQVVAAYEFFTMDWLQRSIKEAAPQRMTSFSQIDGR</sequence>
<name>A0ABQ7GMD3_DUNSA</name>
<dbReference type="Proteomes" id="UP000815325">
    <property type="component" value="Unassembled WGS sequence"/>
</dbReference>
<organism evidence="1 2">
    <name type="scientific">Dunaliella salina</name>
    <name type="common">Green alga</name>
    <name type="synonym">Protococcus salinus</name>
    <dbReference type="NCBI Taxonomy" id="3046"/>
    <lineage>
        <taxon>Eukaryota</taxon>
        <taxon>Viridiplantae</taxon>
        <taxon>Chlorophyta</taxon>
        <taxon>core chlorophytes</taxon>
        <taxon>Chlorophyceae</taxon>
        <taxon>CS clade</taxon>
        <taxon>Chlamydomonadales</taxon>
        <taxon>Dunaliellaceae</taxon>
        <taxon>Dunaliella</taxon>
    </lineage>
</organism>
<reference evidence="1" key="1">
    <citation type="submission" date="2017-08" db="EMBL/GenBank/DDBJ databases">
        <authorList>
            <person name="Polle J.E."/>
            <person name="Barry K."/>
            <person name="Cushman J."/>
            <person name="Schmutz J."/>
            <person name="Tran D."/>
            <person name="Hathwaick L.T."/>
            <person name="Yim W.C."/>
            <person name="Jenkins J."/>
            <person name="Mckie-Krisberg Z.M."/>
            <person name="Prochnik S."/>
            <person name="Lindquist E."/>
            <person name="Dockter R.B."/>
            <person name="Adam C."/>
            <person name="Molina H."/>
            <person name="Bunkerborg J."/>
            <person name="Jin E."/>
            <person name="Buchheim M."/>
            <person name="Magnuson J."/>
        </authorList>
    </citation>
    <scope>NUCLEOTIDE SEQUENCE</scope>
    <source>
        <strain evidence="1">CCAP 19/18</strain>
    </source>
</reference>
<proteinExistence type="predicted"/>
<dbReference type="EMBL" id="MU069689">
    <property type="protein sequence ID" value="KAF5835760.1"/>
    <property type="molecule type" value="Genomic_DNA"/>
</dbReference>
<evidence type="ECO:0000313" key="1">
    <source>
        <dbReference type="EMBL" id="KAF5835760.1"/>
    </source>
</evidence>
<dbReference type="InterPro" id="IPR038538">
    <property type="entry name" value="MTERF_sf"/>
</dbReference>
<keyword evidence="2" id="KW-1185">Reference proteome</keyword>